<feature type="transmembrane region" description="Helical" evidence="6">
    <location>
        <begin position="51"/>
        <end position="68"/>
    </location>
</feature>
<protein>
    <submittedName>
        <fullName evidence="7">Energy-coupling factor transport system permease protein</fullName>
    </submittedName>
</protein>
<dbReference type="Pfam" id="PF02361">
    <property type="entry name" value="CbiQ"/>
    <property type="match status" value="1"/>
</dbReference>
<dbReference type="CDD" id="cd16914">
    <property type="entry name" value="EcfT"/>
    <property type="match status" value="1"/>
</dbReference>
<gene>
    <name evidence="7" type="ORF">SAMN02745180_01008</name>
</gene>
<dbReference type="GO" id="GO:0005886">
    <property type="term" value="C:plasma membrane"/>
    <property type="evidence" value="ECO:0007669"/>
    <property type="project" value="UniProtKB-ARBA"/>
</dbReference>
<dbReference type="InterPro" id="IPR003339">
    <property type="entry name" value="ABC/ECF_trnsptr_transmembrane"/>
</dbReference>
<evidence type="ECO:0000256" key="5">
    <source>
        <dbReference type="ARBA" id="ARBA00023136"/>
    </source>
</evidence>
<dbReference type="STRING" id="1123281.SAMN02745180_01008"/>
<evidence type="ECO:0000256" key="1">
    <source>
        <dbReference type="ARBA" id="ARBA00004141"/>
    </source>
</evidence>
<feature type="transmembrane region" description="Helical" evidence="6">
    <location>
        <begin position="12"/>
        <end position="45"/>
    </location>
</feature>
<comment type="subcellular location">
    <subcellularLocation>
        <location evidence="1">Membrane</location>
        <topology evidence="1">Multi-pass membrane protein</topology>
    </subcellularLocation>
</comment>
<dbReference type="RefSeq" id="WP_072743662.1">
    <property type="nucleotide sequence ID" value="NZ_FQXR01000004.1"/>
</dbReference>
<dbReference type="InterPro" id="IPR051611">
    <property type="entry name" value="ECF_transporter_component"/>
</dbReference>
<dbReference type="OrthoDB" id="3730291at2"/>
<organism evidence="7 8">
    <name type="scientific">Sporanaerobacter acetigenes DSM 13106</name>
    <dbReference type="NCBI Taxonomy" id="1123281"/>
    <lineage>
        <taxon>Bacteria</taxon>
        <taxon>Bacillati</taxon>
        <taxon>Bacillota</taxon>
        <taxon>Tissierellia</taxon>
        <taxon>Tissierellales</taxon>
        <taxon>Sporanaerobacteraceae</taxon>
        <taxon>Sporanaerobacter</taxon>
    </lineage>
</organism>
<evidence type="ECO:0000256" key="6">
    <source>
        <dbReference type="SAM" id="Phobius"/>
    </source>
</evidence>
<evidence type="ECO:0000256" key="2">
    <source>
        <dbReference type="ARBA" id="ARBA00022475"/>
    </source>
</evidence>
<keyword evidence="4 6" id="KW-1133">Transmembrane helix</keyword>
<reference evidence="7 8" key="1">
    <citation type="submission" date="2016-11" db="EMBL/GenBank/DDBJ databases">
        <authorList>
            <person name="Jaros S."/>
            <person name="Januszkiewicz K."/>
            <person name="Wedrychowicz H."/>
        </authorList>
    </citation>
    <scope>NUCLEOTIDE SEQUENCE [LARGE SCALE GENOMIC DNA]</scope>
    <source>
        <strain evidence="7 8">DSM 13106</strain>
    </source>
</reference>
<keyword evidence="3 6" id="KW-0812">Transmembrane</keyword>
<evidence type="ECO:0000256" key="4">
    <source>
        <dbReference type="ARBA" id="ARBA00022989"/>
    </source>
</evidence>
<dbReference type="PANTHER" id="PTHR34857">
    <property type="entry name" value="SLL0384 PROTEIN"/>
    <property type="match status" value="1"/>
</dbReference>
<keyword evidence="5 6" id="KW-0472">Membrane</keyword>
<keyword evidence="8" id="KW-1185">Reference proteome</keyword>
<feature type="transmembrane region" description="Helical" evidence="6">
    <location>
        <begin position="80"/>
        <end position="102"/>
    </location>
</feature>
<evidence type="ECO:0000313" key="7">
    <source>
        <dbReference type="EMBL" id="SHH77551.1"/>
    </source>
</evidence>
<accession>A0A1M5VQK0</accession>
<proteinExistence type="predicted"/>
<dbReference type="AlphaFoldDB" id="A0A1M5VQK0"/>
<dbReference type="Proteomes" id="UP000184389">
    <property type="component" value="Unassembled WGS sequence"/>
</dbReference>
<feature type="transmembrane region" description="Helical" evidence="6">
    <location>
        <begin position="209"/>
        <end position="226"/>
    </location>
</feature>
<dbReference type="EMBL" id="FQXR01000004">
    <property type="protein sequence ID" value="SHH77551.1"/>
    <property type="molecule type" value="Genomic_DNA"/>
</dbReference>
<name>A0A1M5VQK0_9FIRM</name>
<sequence length="233" mass="26841">MAKYKINPLVILLLNILFPFALMFSSSIEALMICFGMAAFFLIYFGRYKRLLKFTLWLGIFYIVYLFLLNCSGNNTAMMAAMFVYVFMKCFPLMMLASILFYDYNTSEILSALQSLNLNREVMLGITVALRYFPTFKKEFKIMKECMKMRGISPTIRHPLKTLEYFLVPQLFRCSLLSDELTAAGLTKGIDNKGKRTSIFNVRFKRGDVLLSFLSLICIIFVIVWGDSIGSVF</sequence>
<evidence type="ECO:0000256" key="3">
    <source>
        <dbReference type="ARBA" id="ARBA00022692"/>
    </source>
</evidence>
<keyword evidence="2" id="KW-1003">Cell membrane</keyword>
<dbReference type="PANTHER" id="PTHR34857:SF2">
    <property type="entry name" value="SLL0384 PROTEIN"/>
    <property type="match status" value="1"/>
</dbReference>
<evidence type="ECO:0000313" key="8">
    <source>
        <dbReference type="Proteomes" id="UP000184389"/>
    </source>
</evidence>